<gene>
    <name evidence="12" type="ORF">PoB_003118500</name>
</gene>
<comment type="catalytic activity">
    <reaction evidence="10">
        <text>a very-long-chain acyl-CoA + malonyl-CoA + H(+) = a very-long-chain 3-oxoacyl-CoA + CO2 + CoA</text>
        <dbReference type="Rhea" id="RHEA:32727"/>
        <dbReference type="ChEBI" id="CHEBI:15378"/>
        <dbReference type="ChEBI" id="CHEBI:16526"/>
        <dbReference type="ChEBI" id="CHEBI:57287"/>
        <dbReference type="ChEBI" id="CHEBI:57384"/>
        <dbReference type="ChEBI" id="CHEBI:90725"/>
        <dbReference type="ChEBI" id="CHEBI:90736"/>
        <dbReference type="EC" id="2.3.1.199"/>
    </reaction>
</comment>
<dbReference type="GO" id="GO:0030148">
    <property type="term" value="P:sphingolipid biosynthetic process"/>
    <property type="evidence" value="ECO:0007669"/>
    <property type="project" value="TreeGrafter"/>
</dbReference>
<evidence type="ECO:0000256" key="1">
    <source>
        <dbReference type="ARBA" id="ARBA00004141"/>
    </source>
</evidence>
<dbReference type="AlphaFoldDB" id="A0AAV4ACW7"/>
<keyword evidence="2 10" id="KW-0444">Lipid biosynthesis</keyword>
<feature type="transmembrane region" description="Helical" evidence="10">
    <location>
        <begin position="31"/>
        <end position="49"/>
    </location>
</feature>
<proteinExistence type="inferred from homology"/>
<evidence type="ECO:0000256" key="10">
    <source>
        <dbReference type="RuleBase" id="RU361115"/>
    </source>
</evidence>
<evidence type="ECO:0000256" key="7">
    <source>
        <dbReference type="ARBA" id="ARBA00023098"/>
    </source>
</evidence>
<evidence type="ECO:0000256" key="6">
    <source>
        <dbReference type="ARBA" id="ARBA00022989"/>
    </source>
</evidence>
<evidence type="ECO:0000256" key="4">
    <source>
        <dbReference type="ARBA" id="ARBA00022692"/>
    </source>
</evidence>
<evidence type="ECO:0000313" key="12">
    <source>
        <dbReference type="EMBL" id="GFO04680.1"/>
    </source>
</evidence>
<accession>A0AAV4ACW7</accession>
<dbReference type="InterPro" id="IPR030457">
    <property type="entry name" value="ELO_CS"/>
</dbReference>
<evidence type="ECO:0000256" key="3">
    <source>
        <dbReference type="ARBA" id="ARBA00022679"/>
    </source>
</evidence>
<keyword evidence="13" id="KW-1185">Reference proteome</keyword>
<evidence type="ECO:0000256" key="5">
    <source>
        <dbReference type="ARBA" id="ARBA00022832"/>
    </source>
</evidence>
<keyword evidence="3 10" id="KW-0808">Transferase</keyword>
<dbReference type="GO" id="GO:0042761">
    <property type="term" value="P:very long-chain fatty acid biosynthetic process"/>
    <property type="evidence" value="ECO:0007669"/>
    <property type="project" value="TreeGrafter"/>
</dbReference>
<dbReference type="InterPro" id="IPR002076">
    <property type="entry name" value="ELO_fam"/>
</dbReference>
<comment type="similarity">
    <text evidence="10">Belongs to the ELO family.</text>
</comment>
<keyword evidence="6 10" id="KW-1133">Transmembrane helix</keyword>
<keyword evidence="8 10" id="KW-0472">Membrane</keyword>
<evidence type="ECO:0000256" key="11">
    <source>
        <dbReference type="SAM" id="MobiDB-lite"/>
    </source>
</evidence>
<feature type="transmembrane region" description="Helical" evidence="10">
    <location>
        <begin position="147"/>
        <end position="168"/>
    </location>
</feature>
<dbReference type="GO" id="GO:0009922">
    <property type="term" value="F:fatty acid elongase activity"/>
    <property type="evidence" value="ECO:0007669"/>
    <property type="project" value="UniProtKB-EC"/>
</dbReference>
<evidence type="ECO:0000256" key="2">
    <source>
        <dbReference type="ARBA" id="ARBA00022516"/>
    </source>
</evidence>
<evidence type="ECO:0000313" key="13">
    <source>
        <dbReference type="Proteomes" id="UP000735302"/>
    </source>
</evidence>
<organism evidence="12 13">
    <name type="scientific">Plakobranchus ocellatus</name>
    <dbReference type="NCBI Taxonomy" id="259542"/>
    <lineage>
        <taxon>Eukaryota</taxon>
        <taxon>Metazoa</taxon>
        <taxon>Spiralia</taxon>
        <taxon>Lophotrochozoa</taxon>
        <taxon>Mollusca</taxon>
        <taxon>Gastropoda</taxon>
        <taxon>Heterobranchia</taxon>
        <taxon>Euthyneura</taxon>
        <taxon>Panpulmonata</taxon>
        <taxon>Sacoglossa</taxon>
        <taxon>Placobranchoidea</taxon>
        <taxon>Plakobranchidae</taxon>
        <taxon>Plakobranchus</taxon>
    </lineage>
</organism>
<dbReference type="Pfam" id="PF01151">
    <property type="entry name" value="ELO"/>
    <property type="match status" value="1"/>
</dbReference>
<protein>
    <recommendedName>
        <fullName evidence="10">Elongation of very long chain fatty acids protein</fullName>
        <ecNumber evidence="10">2.3.1.199</ecNumber>
    </recommendedName>
    <alternativeName>
        <fullName evidence="10">Very-long-chain 3-oxoacyl-CoA synthase</fullName>
    </alternativeName>
</protein>
<name>A0AAV4ACW7_9GAST</name>
<dbReference type="Proteomes" id="UP000735302">
    <property type="component" value="Unassembled WGS sequence"/>
</dbReference>
<dbReference type="GO" id="GO:0034626">
    <property type="term" value="P:fatty acid elongation, polyunsaturated fatty acid"/>
    <property type="evidence" value="ECO:0007669"/>
    <property type="project" value="TreeGrafter"/>
</dbReference>
<dbReference type="GO" id="GO:0005789">
    <property type="term" value="C:endoplasmic reticulum membrane"/>
    <property type="evidence" value="ECO:0007669"/>
    <property type="project" value="TreeGrafter"/>
</dbReference>
<keyword evidence="9 10" id="KW-0275">Fatty acid biosynthesis</keyword>
<keyword evidence="5 10" id="KW-0276">Fatty acid metabolism</keyword>
<keyword evidence="4 10" id="KW-0812">Transmembrane</keyword>
<dbReference type="GO" id="GO:0034625">
    <property type="term" value="P:fatty acid elongation, monounsaturated fatty acid"/>
    <property type="evidence" value="ECO:0007669"/>
    <property type="project" value="TreeGrafter"/>
</dbReference>
<feature type="region of interest" description="Disordered" evidence="11">
    <location>
        <begin position="197"/>
        <end position="223"/>
    </location>
</feature>
<evidence type="ECO:0000256" key="8">
    <source>
        <dbReference type="ARBA" id="ARBA00023136"/>
    </source>
</evidence>
<feature type="transmembrane region" description="Helical" evidence="10">
    <location>
        <begin position="69"/>
        <end position="89"/>
    </location>
</feature>
<evidence type="ECO:0000256" key="9">
    <source>
        <dbReference type="ARBA" id="ARBA00023160"/>
    </source>
</evidence>
<dbReference type="GO" id="GO:0019367">
    <property type="term" value="P:fatty acid elongation, saturated fatty acid"/>
    <property type="evidence" value="ECO:0007669"/>
    <property type="project" value="TreeGrafter"/>
</dbReference>
<comment type="caution">
    <text evidence="12">The sequence shown here is derived from an EMBL/GenBank/DDBJ whole genome shotgun (WGS) entry which is preliminary data.</text>
</comment>
<feature type="transmembrane region" description="Helical" evidence="10">
    <location>
        <begin position="123"/>
        <end position="141"/>
    </location>
</feature>
<reference evidence="12 13" key="1">
    <citation type="journal article" date="2021" name="Elife">
        <title>Chloroplast acquisition without the gene transfer in kleptoplastic sea slugs, Plakobranchus ocellatus.</title>
        <authorList>
            <person name="Maeda T."/>
            <person name="Takahashi S."/>
            <person name="Yoshida T."/>
            <person name="Shimamura S."/>
            <person name="Takaki Y."/>
            <person name="Nagai Y."/>
            <person name="Toyoda A."/>
            <person name="Suzuki Y."/>
            <person name="Arimoto A."/>
            <person name="Ishii H."/>
            <person name="Satoh N."/>
            <person name="Nishiyama T."/>
            <person name="Hasebe M."/>
            <person name="Maruyama T."/>
            <person name="Minagawa J."/>
            <person name="Obokata J."/>
            <person name="Shigenobu S."/>
        </authorList>
    </citation>
    <scope>NUCLEOTIDE SEQUENCE [LARGE SCALE GENOMIC DNA]</scope>
</reference>
<sequence>MSSYLAGYSLGCQRVDYSNSPLALRMANVCWVYYISKFIEVADTVFFILRKKTKQLTFLHVFHHGSMMFNWWLCVRFIAGGVTWFHAMLNSFVHVVMYSYYGLSALGPSVQPYLWWKKYVTKIQMTQFVVVLFHSTYVTLFCDFSQFFSLMAVSYAIIMIALFSNYYYQQYVRSRRSAAGKAKVTTPSHKVAFSNNNYLASSGNRTSEPGDQPRRRIPGSVPA</sequence>
<keyword evidence="7 10" id="KW-0443">Lipid metabolism</keyword>
<dbReference type="EMBL" id="BLXT01003741">
    <property type="protein sequence ID" value="GFO04680.1"/>
    <property type="molecule type" value="Genomic_DNA"/>
</dbReference>
<feature type="transmembrane region" description="Helical" evidence="10">
    <location>
        <begin position="95"/>
        <end position="116"/>
    </location>
</feature>
<dbReference type="PANTHER" id="PTHR11157:SF126">
    <property type="entry name" value="ELONGATION OF VERY LONG CHAIN FATTY ACIDS PROTEIN"/>
    <property type="match status" value="1"/>
</dbReference>
<dbReference type="EC" id="2.3.1.199" evidence="10"/>
<feature type="compositionally biased region" description="Polar residues" evidence="11">
    <location>
        <begin position="197"/>
        <end position="209"/>
    </location>
</feature>
<comment type="subcellular location">
    <subcellularLocation>
        <location evidence="1">Membrane</location>
        <topology evidence="1">Multi-pass membrane protein</topology>
    </subcellularLocation>
</comment>
<dbReference type="PROSITE" id="PS01188">
    <property type="entry name" value="ELO"/>
    <property type="match status" value="1"/>
</dbReference>
<dbReference type="PANTHER" id="PTHR11157">
    <property type="entry name" value="FATTY ACID ACYL TRANSFERASE-RELATED"/>
    <property type="match status" value="1"/>
</dbReference>